<evidence type="ECO:0000256" key="1">
    <source>
        <dbReference type="ARBA" id="ARBA00022448"/>
    </source>
</evidence>
<dbReference type="SMART" id="SM00382">
    <property type="entry name" value="AAA"/>
    <property type="match status" value="1"/>
</dbReference>
<dbReference type="PANTHER" id="PTHR42939">
    <property type="entry name" value="ABC TRANSPORTER ATP-BINDING PROTEIN ALBC-RELATED"/>
    <property type="match status" value="1"/>
</dbReference>
<dbReference type="PROSITE" id="PS50893">
    <property type="entry name" value="ABC_TRANSPORTER_2"/>
    <property type="match status" value="1"/>
</dbReference>
<proteinExistence type="predicted"/>
<dbReference type="EMBL" id="JACHLZ010000001">
    <property type="protein sequence ID" value="MBB5832289.1"/>
    <property type="molecule type" value="Genomic_DNA"/>
</dbReference>
<evidence type="ECO:0000313" key="6">
    <source>
        <dbReference type="Proteomes" id="UP000588158"/>
    </source>
</evidence>
<keyword evidence="6" id="KW-1185">Reference proteome</keyword>
<dbReference type="SUPFAM" id="SSF52540">
    <property type="entry name" value="P-loop containing nucleoside triphosphate hydrolases"/>
    <property type="match status" value="1"/>
</dbReference>
<reference evidence="5 6" key="1">
    <citation type="submission" date="2020-08" db="EMBL/GenBank/DDBJ databases">
        <title>Sequencing the genomes of 1000 actinobacteria strains.</title>
        <authorList>
            <person name="Klenk H.-P."/>
        </authorList>
    </citation>
    <scope>NUCLEOTIDE SEQUENCE [LARGE SCALE GENOMIC DNA]</scope>
    <source>
        <strain evidence="5 6">DSM 28796</strain>
    </source>
</reference>
<keyword evidence="1" id="KW-0813">Transport</keyword>
<dbReference type="InterPro" id="IPR003593">
    <property type="entry name" value="AAA+_ATPase"/>
</dbReference>
<name>A0A841AAQ8_9MICO</name>
<keyword evidence="2" id="KW-0547">Nucleotide-binding</keyword>
<evidence type="ECO:0000256" key="2">
    <source>
        <dbReference type="ARBA" id="ARBA00022741"/>
    </source>
</evidence>
<dbReference type="InterPro" id="IPR027417">
    <property type="entry name" value="P-loop_NTPase"/>
</dbReference>
<dbReference type="InterPro" id="IPR051782">
    <property type="entry name" value="ABC_Transporter_VariousFunc"/>
</dbReference>
<dbReference type="RefSeq" id="WP_184325640.1">
    <property type="nucleotide sequence ID" value="NZ_JACHLZ010000001.1"/>
</dbReference>
<sequence>MSTTPAVRVEHLAVRLPDPRSRFRPSAVALVDASLTAPVGMVTVVVGTNGAGKTTLLRSLVGAVRPEAGTIEVLGRHVGGADQPVPPGVSLVPDAPMFPDDWHAGDVIRLHRRLRDDIDAEGFLRRLRRDGIGPRAMLGTLSAGKRTLFSVDHALASAPQLMLLDEPFARLDPLARADLIDRLRDHLAEDETRSILLSTHDLEDMARFADHLVVLHEGSSVLQGALDELLERHVVATFPHAAEAPIGARPLGASGAAEALLPGEDALGLPAGTTLRPPDLADLVRLALTAASIEGATR</sequence>
<feature type="domain" description="ABC transporter" evidence="4">
    <location>
        <begin position="7"/>
        <end position="242"/>
    </location>
</feature>
<dbReference type="Pfam" id="PF00005">
    <property type="entry name" value="ABC_tran"/>
    <property type="match status" value="1"/>
</dbReference>
<keyword evidence="3 5" id="KW-0067">ATP-binding</keyword>
<evidence type="ECO:0000313" key="5">
    <source>
        <dbReference type="EMBL" id="MBB5832289.1"/>
    </source>
</evidence>
<dbReference type="InterPro" id="IPR003439">
    <property type="entry name" value="ABC_transporter-like_ATP-bd"/>
</dbReference>
<dbReference type="GO" id="GO:0016887">
    <property type="term" value="F:ATP hydrolysis activity"/>
    <property type="evidence" value="ECO:0007669"/>
    <property type="project" value="InterPro"/>
</dbReference>
<organism evidence="5 6">
    <name type="scientific">Brachybacterium aquaticum</name>
    <dbReference type="NCBI Taxonomy" id="1432564"/>
    <lineage>
        <taxon>Bacteria</taxon>
        <taxon>Bacillati</taxon>
        <taxon>Actinomycetota</taxon>
        <taxon>Actinomycetes</taxon>
        <taxon>Micrococcales</taxon>
        <taxon>Dermabacteraceae</taxon>
        <taxon>Brachybacterium</taxon>
    </lineage>
</organism>
<dbReference type="PANTHER" id="PTHR42939:SF1">
    <property type="entry name" value="ABC TRANSPORTER ATP-BINDING PROTEIN ALBC-RELATED"/>
    <property type="match status" value="1"/>
</dbReference>
<dbReference type="Proteomes" id="UP000588158">
    <property type="component" value="Unassembled WGS sequence"/>
</dbReference>
<protein>
    <submittedName>
        <fullName evidence="5">ABC-2 type transport system ATP-binding protein</fullName>
    </submittedName>
</protein>
<evidence type="ECO:0000259" key="4">
    <source>
        <dbReference type="PROSITE" id="PS50893"/>
    </source>
</evidence>
<comment type="caution">
    <text evidence="5">The sequence shown here is derived from an EMBL/GenBank/DDBJ whole genome shotgun (WGS) entry which is preliminary data.</text>
</comment>
<dbReference type="Gene3D" id="3.40.50.300">
    <property type="entry name" value="P-loop containing nucleotide triphosphate hydrolases"/>
    <property type="match status" value="1"/>
</dbReference>
<gene>
    <name evidence="5" type="ORF">HNR70_002102</name>
</gene>
<dbReference type="AlphaFoldDB" id="A0A841AAQ8"/>
<dbReference type="GO" id="GO:0005524">
    <property type="term" value="F:ATP binding"/>
    <property type="evidence" value="ECO:0007669"/>
    <property type="project" value="UniProtKB-KW"/>
</dbReference>
<accession>A0A841AAQ8</accession>
<evidence type="ECO:0000256" key="3">
    <source>
        <dbReference type="ARBA" id="ARBA00022840"/>
    </source>
</evidence>